<proteinExistence type="predicted"/>
<dbReference type="EMBL" id="BSYO01000003">
    <property type="protein sequence ID" value="GMH01412.1"/>
    <property type="molecule type" value="Genomic_DNA"/>
</dbReference>
<organism evidence="1 2">
    <name type="scientific">Nepenthes gracilis</name>
    <name type="common">Slender pitcher plant</name>
    <dbReference type="NCBI Taxonomy" id="150966"/>
    <lineage>
        <taxon>Eukaryota</taxon>
        <taxon>Viridiplantae</taxon>
        <taxon>Streptophyta</taxon>
        <taxon>Embryophyta</taxon>
        <taxon>Tracheophyta</taxon>
        <taxon>Spermatophyta</taxon>
        <taxon>Magnoliopsida</taxon>
        <taxon>eudicotyledons</taxon>
        <taxon>Gunneridae</taxon>
        <taxon>Pentapetalae</taxon>
        <taxon>Caryophyllales</taxon>
        <taxon>Nepenthaceae</taxon>
        <taxon>Nepenthes</taxon>
    </lineage>
</organism>
<dbReference type="Proteomes" id="UP001279734">
    <property type="component" value="Unassembled WGS sequence"/>
</dbReference>
<protein>
    <submittedName>
        <fullName evidence="1">Uncharacterized protein</fullName>
    </submittedName>
</protein>
<accession>A0AAD3RZ99</accession>
<name>A0AAD3RZ99_NEPGR</name>
<reference evidence="1" key="1">
    <citation type="submission" date="2023-05" db="EMBL/GenBank/DDBJ databases">
        <title>Nepenthes gracilis genome sequencing.</title>
        <authorList>
            <person name="Fukushima K."/>
        </authorList>
    </citation>
    <scope>NUCLEOTIDE SEQUENCE</scope>
    <source>
        <strain evidence="1">SING2019-196</strain>
    </source>
</reference>
<comment type="caution">
    <text evidence="1">The sequence shown here is derived from an EMBL/GenBank/DDBJ whole genome shotgun (WGS) entry which is preliminary data.</text>
</comment>
<dbReference type="AlphaFoldDB" id="A0AAD3RZ99"/>
<evidence type="ECO:0000313" key="2">
    <source>
        <dbReference type="Proteomes" id="UP001279734"/>
    </source>
</evidence>
<gene>
    <name evidence="1" type="ORF">Nepgr_003251</name>
</gene>
<evidence type="ECO:0000313" key="1">
    <source>
        <dbReference type="EMBL" id="GMH01412.1"/>
    </source>
</evidence>
<keyword evidence="2" id="KW-1185">Reference proteome</keyword>
<sequence length="79" mass="8445">MAILVKSLCEKSVLGKQLVGVNRANFAGLQVDNKEDIRGDGFVLPSASEDMTIRSKERSIHHLGEVVVSEVGSPPSIPS</sequence>